<keyword evidence="1" id="KW-0812">Transmembrane</keyword>
<dbReference type="InterPro" id="IPR021848">
    <property type="entry name" value="HODM_asu-like"/>
</dbReference>
<dbReference type="OrthoDB" id="5043642at2759"/>
<keyword evidence="1" id="KW-1133">Transmembrane helix</keyword>
<gene>
    <name evidence="2" type="ORF">B0A52_02917</name>
</gene>
<dbReference type="EMBL" id="NAJM01000008">
    <property type="protein sequence ID" value="RVX73275.1"/>
    <property type="molecule type" value="Genomic_DNA"/>
</dbReference>
<dbReference type="Proteomes" id="UP000288859">
    <property type="component" value="Unassembled WGS sequence"/>
</dbReference>
<dbReference type="VEuPathDB" id="FungiDB:PV10_02638"/>
<keyword evidence="1" id="KW-0472">Membrane</keyword>
<sequence length="407" mass="46600">MKNPALLEKPTFLWRQRSWDDFKATSAFTKANYLNFVLLIVFIVMAIRQVRAKQDAAKKAGYEKRFIKSPEFPEVEEQPDFDLDKTEPLKLRPFKPKFHLTMALENLDPSELLLMDKTYASRIKYRQTIMSTQGKHAVDVHDDVTIRPAVVELYQYLMGTYLPLRFPTVFKLHETDYEQGKTFMLENLVTKAIFPAVVAPQTKTTTLLETLGRTVDEDFLFLHPEEEGEDAKDPKYVLQAYVCICPSGWDPVEKLGLRLASIHTPVPKYSDKLEASMDRYFAALPVGKYVQRKNWSITTSPELFAIGKDSNHAKKGDKLVAMTDDELDPDSTVLRCERQTLHRLPKSKSLVFAFKTYTYPIKQIKEEGAGPELADAVDGLKSGSVEAMHWYKRGAVWGEAVKKYLRS</sequence>
<proteinExistence type="predicted"/>
<evidence type="ECO:0000313" key="2">
    <source>
        <dbReference type="EMBL" id="RVX73275.1"/>
    </source>
</evidence>
<dbReference type="AlphaFoldDB" id="A0A438NBX1"/>
<reference evidence="2 3" key="1">
    <citation type="submission" date="2017-03" db="EMBL/GenBank/DDBJ databases">
        <title>Genomes of endolithic fungi from Antarctica.</title>
        <authorList>
            <person name="Coleine C."/>
            <person name="Masonjones S."/>
            <person name="Stajich J.E."/>
        </authorList>
    </citation>
    <scope>NUCLEOTIDE SEQUENCE [LARGE SCALE GENOMIC DNA]</scope>
    <source>
        <strain evidence="2 3">CCFEE 6314</strain>
    </source>
</reference>
<dbReference type="Pfam" id="PF11927">
    <property type="entry name" value="HODM_asu-like"/>
    <property type="match status" value="1"/>
</dbReference>
<feature type="transmembrane region" description="Helical" evidence="1">
    <location>
        <begin position="33"/>
        <end position="50"/>
    </location>
</feature>
<organism evidence="2 3">
    <name type="scientific">Exophiala mesophila</name>
    <name type="common">Black yeast-like fungus</name>
    <dbReference type="NCBI Taxonomy" id="212818"/>
    <lineage>
        <taxon>Eukaryota</taxon>
        <taxon>Fungi</taxon>
        <taxon>Dikarya</taxon>
        <taxon>Ascomycota</taxon>
        <taxon>Pezizomycotina</taxon>
        <taxon>Eurotiomycetes</taxon>
        <taxon>Chaetothyriomycetidae</taxon>
        <taxon>Chaetothyriales</taxon>
        <taxon>Herpotrichiellaceae</taxon>
        <taxon>Exophiala</taxon>
    </lineage>
</organism>
<evidence type="ECO:0000256" key="1">
    <source>
        <dbReference type="SAM" id="Phobius"/>
    </source>
</evidence>
<name>A0A438NBX1_EXOME</name>
<comment type="caution">
    <text evidence="2">The sequence shown here is derived from an EMBL/GenBank/DDBJ whole genome shotgun (WGS) entry which is preliminary data.</text>
</comment>
<evidence type="ECO:0000313" key="3">
    <source>
        <dbReference type="Proteomes" id="UP000288859"/>
    </source>
</evidence>
<accession>A0A438NBX1</accession>
<protein>
    <submittedName>
        <fullName evidence="2">Uncharacterized protein</fullName>
    </submittedName>
</protein>